<proteinExistence type="predicted"/>
<keyword evidence="2" id="KW-1185">Reference proteome</keyword>
<dbReference type="Proteomes" id="UP000829196">
    <property type="component" value="Unassembled WGS sequence"/>
</dbReference>
<evidence type="ECO:0000313" key="1">
    <source>
        <dbReference type="EMBL" id="KAI0499984.1"/>
    </source>
</evidence>
<dbReference type="AlphaFoldDB" id="A0A8T3AV98"/>
<protein>
    <submittedName>
        <fullName evidence="1">Uncharacterized protein</fullName>
    </submittedName>
</protein>
<name>A0A8T3AV98_DENNO</name>
<evidence type="ECO:0000313" key="2">
    <source>
        <dbReference type="Proteomes" id="UP000829196"/>
    </source>
</evidence>
<comment type="caution">
    <text evidence="1">The sequence shown here is derived from an EMBL/GenBank/DDBJ whole genome shotgun (WGS) entry which is preliminary data.</text>
</comment>
<gene>
    <name evidence="1" type="ORF">KFK09_018192</name>
</gene>
<sequence>MNIQHSLKENIHEAQKSDADYLKLIDQIKSGKKPELQISDSGSVEIQNDKRSHLREGIRYETVVSKFVLTQFTLGMSRMTFFLRRGEERERAGGRSAFACLPPGRRREGKGATHGFFSLAARLYGLRPAG</sequence>
<reference evidence="1" key="1">
    <citation type="journal article" date="2022" name="Front. Genet.">
        <title>Chromosome-Scale Assembly of the Dendrobium nobile Genome Provides Insights Into the Molecular Mechanism of the Biosynthesis of the Medicinal Active Ingredient of Dendrobium.</title>
        <authorList>
            <person name="Xu Q."/>
            <person name="Niu S.-C."/>
            <person name="Li K.-L."/>
            <person name="Zheng P.-J."/>
            <person name="Zhang X.-J."/>
            <person name="Jia Y."/>
            <person name="Liu Y."/>
            <person name="Niu Y.-X."/>
            <person name="Yu L.-H."/>
            <person name="Chen D.-F."/>
            <person name="Zhang G.-Q."/>
        </authorList>
    </citation>
    <scope>NUCLEOTIDE SEQUENCE</scope>
    <source>
        <tissue evidence="1">Leaf</tissue>
    </source>
</reference>
<accession>A0A8T3AV98</accession>
<dbReference type="EMBL" id="JAGYWB010000013">
    <property type="protein sequence ID" value="KAI0499984.1"/>
    <property type="molecule type" value="Genomic_DNA"/>
</dbReference>
<organism evidence="1 2">
    <name type="scientific">Dendrobium nobile</name>
    <name type="common">Orchid</name>
    <dbReference type="NCBI Taxonomy" id="94219"/>
    <lineage>
        <taxon>Eukaryota</taxon>
        <taxon>Viridiplantae</taxon>
        <taxon>Streptophyta</taxon>
        <taxon>Embryophyta</taxon>
        <taxon>Tracheophyta</taxon>
        <taxon>Spermatophyta</taxon>
        <taxon>Magnoliopsida</taxon>
        <taxon>Liliopsida</taxon>
        <taxon>Asparagales</taxon>
        <taxon>Orchidaceae</taxon>
        <taxon>Epidendroideae</taxon>
        <taxon>Malaxideae</taxon>
        <taxon>Dendrobiinae</taxon>
        <taxon>Dendrobium</taxon>
    </lineage>
</organism>